<dbReference type="InterPro" id="IPR011545">
    <property type="entry name" value="DEAD/DEAH_box_helicase_dom"/>
</dbReference>
<sequence length="697" mass="79255">MSSPLNKPIDYLRGVGTQRADLLKTELGIFTYADLLQHYPFRYEDRSTFHTIKGIHEDMEAAQIKGRLVSLQKIGSARKQRLVAEFSDHTGTLELVWFQGIKWVEKKLRIGGEYLVYGKPVRFGSKYNITHPEIDLLTPANSKTGGFKPIYSLTDKLRKKFVDSKVLGQITFNALQDLGKQIPENLPHSLIEKFKLIPRYQAFHLIHHPKDFSHVKHATRRLKFEELFYNQLNLINQKLVKKSENEGHLFTKTELLTTFYENHLPFELTGAQKKVIKEIFFDFKSGRQMNRLLQGDVGSGKTIVSFICMLMAIDSGAQCCIMAPTEILATQHFHGLREFAEALDLKIEILTGSTKKKERELIHIGLRDGSCKIIVGTHALLEDVVQFQNLGLCVIDEQHRFGVAQRAKLWNKNKEKHPHILVMTATPIPRTLAMTLYGDLDVSVIDELPAGRKPVKTVHRYDSKRLEVFQFVRDEIKKGRQVYIVYPLIEESEQMDYKNLMDGYESVARAFPNEALSIVHGKMKPQDKEFEMQRFVKGETSIMVATTVIEVGVNVPNASLMIIENAERFGLAQLHQLRGRVGRGAEQSYCILMSGVKLSSDSRKRIQTMVETNDGFRISEVDLELRGPGDMAGTQQSGLVDLKIASLATDSKILTFAREAALSILDDDPKLEKPENQMINRHLKSGKAEHLNWSKIS</sequence>
<keyword evidence="19" id="KW-1185">Reference proteome</keyword>
<comment type="function">
    <text evidence="15">Plays a critical role in recombination and DNA repair. Helps process Holliday junction intermediates to mature products by catalyzing branch migration. Has replication fork regression activity, unwinds stalled or blocked replication forks to make a HJ that can be resolved. Has a DNA unwinding activity characteristic of a DNA helicase with 3'-5' polarity.</text>
</comment>
<dbReference type="Pfam" id="PF00271">
    <property type="entry name" value="Helicase_C"/>
    <property type="match status" value="1"/>
</dbReference>
<dbReference type="PROSITE" id="PS51192">
    <property type="entry name" value="HELICASE_ATP_BIND_1"/>
    <property type="match status" value="1"/>
</dbReference>
<dbReference type="Pfam" id="PF00270">
    <property type="entry name" value="DEAD"/>
    <property type="match status" value="1"/>
</dbReference>
<keyword evidence="4 15" id="KW-0227">DNA damage</keyword>
<dbReference type="Pfam" id="PF17191">
    <property type="entry name" value="RecG_wedge"/>
    <property type="match status" value="1"/>
</dbReference>
<evidence type="ECO:0000313" key="18">
    <source>
        <dbReference type="EMBL" id="KPM48225.1"/>
    </source>
</evidence>
<protein>
    <recommendedName>
        <fullName evidence="2 15">ATP-dependent DNA helicase RecG</fullName>
        <ecNumber evidence="13 15">5.6.2.4</ecNumber>
    </recommendedName>
</protein>
<dbReference type="Pfam" id="PF19833">
    <property type="entry name" value="RecG_dom3_C"/>
    <property type="match status" value="1"/>
</dbReference>
<dbReference type="OrthoDB" id="9804325at2"/>
<evidence type="ECO:0000256" key="8">
    <source>
        <dbReference type="ARBA" id="ARBA00023125"/>
    </source>
</evidence>
<dbReference type="GO" id="GO:0043138">
    <property type="term" value="F:3'-5' DNA helicase activity"/>
    <property type="evidence" value="ECO:0007669"/>
    <property type="project" value="UniProtKB-EC"/>
</dbReference>
<organism evidence="18 19">
    <name type="scientific">Jiulongibacter sediminis</name>
    <dbReference type="NCBI Taxonomy" id="1605367"/>
    <lineage>
        <taxon>Bacteria</taxon>
        <taxon>Pseudomonadati</taxon>
        <taxon>Bacteroidota</taxon>
        <taxon>Cytophagia</taxon>
        <taxon>Cytophagales</taxon>
        <taxon>Leadbetterellaceae</taxon>
        <taxon>Jiulongibacter</taxon>
    </lineage>
</organism>
<keyword evidence="5 15" id="KW-0378">Hydrolase</keyword>
<keyword evidence="7 15" id="KW-0067">ATP-binding</keyword>
<evidence type="ECO:0000256" key="11">
    <source>
        <dbReference type="ARBA" id="ARBA00023235"/>
    </source>
</evidence>
<dbReference type="PANTHER" id="PTHR47964">
    <property type="entry name" value="ATP-DEPENDENT DNA HELICASE HOMOLOG RECG, CHLOROPLASTIC"/>
    <property type="match status" value="1"/>
</dbReference>
<name>A0A0P7BTW5_9BACT</name>
<evidence type="ECO:0000256" key="10">
    <source>
        <dbReference type="ARBA" id="ARBA00023204"/>
    </source>
</evidence>
<dbReference type="PATRIC" id="fig|1605367.3.peg.2575"/>
<dbReference type="RefSeq" id="WP_055145322.1">
    <property type="nucleotide sequence ID" value="NZ_JXSZ01000006.1"/>
</dbReference>
<evidence type="ECO:0000256" key="7">
    <source>
        <dbReference type="ARBA" id="ARBA00022840"/>
    </source>
</evidence>
<dbReference type="SMART" id="SM00487">
    <property type="entry name" value="DEXDc"/>
    <property type="match status" value="1"/>
</dbReference>
<dbReference type="SUPFAM" id="SSF50249">
    <property type="entry name" value="Nucleic acid-binding proteins"/>
    <property type="match status" value="1"/>
</dbReference>
<gene>
    <name evidence="18" type="ORF">AFM12_06065</name>
</gene>
<evidence type="ECO:0000256" key="1">
    <source>
        <dbReference type="ARBA" id="ARBA00007504"/>
    </source>
</evidence>
<dbReference type="STRING" id="1605367.AFM12_06065"/>
<dbReference type="InterPro" id="IPR014001">
    <property type="entry name" value="Helicase_ATP-bd"/>
</dbReference>
<comment type="catalytic activity">
    <reaction evidence="14 15">
        <text>ATP + H2O = ADP + phosphate + H(+)</text>
        <dbReference type="Rhea" id="RHEA:13065"/>
        <dbReference type="ChEBI" id="CHEBI:15377"/>
        <dbReference type="ChEBI" id="CHEBI:15378"/>
        <dbReference type="ChEBI" id="CHEBI:30616"/>
        <dbReference type="ChEBI" id="CHEBI:43474"/>
        <dbReference type="ChEBI" id="CHEBI:456216"/>
        <dbReference type="EC" id="5.6.2.4"/>
    </reaction>
</comment>
<dbReference type="GO" id="GO:0006281">
    <property type="term" value="P:DNA repair"/>
    <property type="evidence" value="ECO:0007669"/>
    <property type="project" value="UniProtKB-UniRule"/>
</dbReference>
<keyword evidence="9 15" id="KW-0233">DNA recombination</keyword>
<accession>A0A0P7BTW5</accession>
<dbReference type="AlphaFoldDB" id="A0A0P7BTW5"/>
<dbReference type="NCBIfam" id="TIGR00643">
    <property type="entry name" value="recG"/>
    <property type="match status" value="1"/>
</dbReference>
<dbReference type="NCBIfam" id="NF008168">
    <property type="entry name" value="PRK10917.2-2"/>
    <property type="match status" value="1"/>
</dbReference>
<keyword evidence="11" id="KW-0413">Isomerase</keyword>
<proteinExistence type="inferred from homology"/>
<reference evidence="18 19" key="1">
    <citation type="submission" date="2015-07" db="EMBL/GenBank/DDBJ databases">
        <title>The draft genome sequence of Leadbetterella sp. JN14-9.</title>
        <authorList>
            <person name="Liu Y."/>
            <person name="Du J."/>
            <person name="Shao Z."/>
        </authorList>
    </citation>
    <scope>NUCLEOTIDE SEQUENCE [LARGE SCALE GENOMIC DNA]</scope>
    <source>
        <strain evidence="18 19">JN14-9</strain>
    </source>
</reference>
<dbReference type="InterPro" id="IPR027417">
    <property type="entry name" value="P-loop_NTPase"/>
</dbReference>
<feature type="domain" description="Helicase ATP-binding" evidence="16">
    <location>
        <begin position="282"/>
        <end position="445"/>
    </location>
</feature>
<dbReference type="Gene3D" id="2.40.50.140">
    <property type="entry name" value="Nucleic acid-binding proteins"/>
    <property type="match status" value="1"/>
</dbReference>
<evidence type="ECO:0000256" key="9">
    <source>
        <dbReference type="ARBA" id="ARBA00023172"/>
    </source>
</evidence>
<comment type="catalytic activity">
    <reaction evidence="12 15">
        <text>Couples ATP hydrolysis with the unwinding of duplex DNA by translocating in the 3'-5' direction.</text>
        <dbReference type="EC" id="5.6.2.4"/>
    </reaction>
</comment>
<dbReference type="InterPro" id="IPR047112">
    <property type="entry name" value="RecG/Mfd"/>
</dbReference>
<dbReference type="NCBIfam" id="NF008165">
    <property type="entry name" value="PRK10917.1-3"/>
    <property type="match status" value="1"/>
</dbReference>
<dbReference type="PANTHER" id="PTHR47964:SF1">
    <property type="entry name" value="ATP-DEPENDENT DNA HELICASE HOMOLOG RECG, CHLOROPLASTIC"/>
    <property type="match status" value="1"/>
</dbReference>
<keyword evidence="10 15" id="KW-0234">DNA repair</keyword>
<dbReference type="GO" id="GO:0005524">
    <property type="term" value="F:ATP binding"/>
    <property type="evidence" value="ECO:0007669"/>
    <property type="project" value="UniProtKB-KW"/>
</dbReference>
<dbReference type="CDD" id="cd17992">
    <property type="entry name" value="DEXHc_RecG"/>
    <property type="match status" value="1"/>
</dbReference>
<keyword evidence="3 15" id="KW-0547">Nucleotide-binding</keyword>
<evidence type="ECO:0000256" key="4">
    <source>
        <dbReference type="ARBA" id="ARBA00022763"/>
    </source>
</evidence>
<evidence type="ECO:0000256" key="14">
    <source>
        <dbReference type="ARBA" id="ARBA00048988"/>
    </source>
</evidence>
<dbReference type="EMBL" id="LGTQ01000006">
    <property type="protein sequence ID" value="KPM48225.1"/>
    <property type="molecule type" value="Genomic_DNA"/>
</dbReference>
<dbReference type="Proteomes" id="UP000050454">
    <property type="component" value="Unassembled WGS sequence"/>
</dbReference>
<dbReference type="EC" id="5.6.2.4" evidence="13 15"/>
<keyword evidence="8" id="KW-0238">DNA-binding</keyword>
<dbReference type="InterPro" id="IPR001650">
    <property type="entry name" value="Helicase_C-like"/>
</dbReference>
<dbReference type="InterPro" id="IPR012340">
    <property type="entry name" value="NA-bd_OB-fold"/>
</dbReference>
<dbReference type="InterPro" id="IPR004609">
    <property type="entry name" value="ATP-dep_DNA_helicase_RecG"/>
</dbReference>
<dbReference type="InterPro" id="IPR045562">
    <property type="entry name" value="RecG_dom3_C"/>
</dbReference>
<dbReference type="PROSITE" id="PS51194">
    <property type="entry name" value="HELICASE_CTER"/>
    <property type="match status" value="1"/>
</dbReference>
<evidence type="ECO:0000313" key="19">
    <source>
        <dbReference type="Proteomes" id="UP000050454"/>
    </source>
</evidence>
<evidence type="ECO:0000256" key="6">
    <source>
        <dbReference type="ARBA" id="ARBA00022806"/>
    </source>
</evidence>
<dbReference type="Gene3D" id="3.40.50.300">
    <property type="entry name" value="P-loop containing nucleotide triphosphate hydrolases"/>
    <property type="match status" value="2"/>
</dbReference>
<dbReference type="GO" id="GO:0006310">
    <property type="term" value="P:DNA recombination"/>
    <property type="evidence" value="ECO:0007669"/>
    <property type="project" value="UniProtKB-UniRule"/>
</dbReference>
<dbReference type="SMART" id="SM00490">
    <property type="entry name" value="HELICc"/>
    <property type="match status" value="1"/>
</dbReference>
<feature type="domain" description="Helicase C-terminal" evidence="17">
    <location>
        <begin position="464"/>
        <end position="629"/>
    </location>
</feature>
<evidence type="ECO:0000256" key="5">
    <source>
        <dbReference type="ARBA" id="ARBA00022801"/>
    </source>
</evidence>
<evidence type="ECO:0000259" key="17">
    <source>
        <dbReference type="PROSITE" id="PS51194"/>
    </source>
</evidence>
<dbReference type="CDD" id="cd04488">
    <property type="entry name" value="RecG_wedge_OBF"/>
    <property type="match status" value="1"/>
</dbReference>
<evidence type="ECO:0000256" key="15">
    <source>
        <dbReference type="RuleBase" id="RU363016"/>
    </source>
</evidence>
<dbReference type="GO" id="GO:0003677">
    <property type="term" value="F:DNA binding"/>
    <property type="evidence" value="ECO:0007669"/>
    <property type="project" value="UniProtKB-KW"/>
</dbReference>
<evidence type="ECO:0000256" key="12">
    <source>
        <dbReference type="ARBA" id="ARBA00034617"/>
    </source>
</evidence>
<comment type="caution">
    <text evidence="18">The sequence shown here is derived from an EMBL/GenBank/DDBJ whole genome shotgun (WGS) entry which is preliminary data.</text>
</comment>
<dbReference type="InterPro" id="IPR033454">
    <property type="entry name" value="RecG_wedge"/>
</dbReference>
<evidence type="ECO:0000259" key="16">
    <source>
        <dbReference type="PROSITE" id="PS51192"/>
    </source>
</evidence>
<dbReference type="GO" id="GO:0016887">
    <property type="term" value="F:ATP hydrolysis activity"/>
    <property type="evidence" value="ECO:0007669"/>
    <property type="project" value="RHEA"/>
</dbReference>
<evidence type="ECO:0000256" key="13">
    <source>
        <dbReference type="ARBA" id="ARBA00034808"/>
    </source>
</evidence>
<dbReference type="SUPFAM" id="SSF52540">
    <property type="entry name" value="P-loop containing nucleoside triphosphate hydrolases"/>
    <property type="match status" value="2"/>
</dbReference>
<keyword evidence="6 15" id="KW-0347">Helicase</keyword>
<evidence type="ECO:0000256" key="2">
    <source>
        <dbReference type="ARBA" id="ARBA00017846"/>
    </source>
</evidence>
<comment type="similarity">
    <text evidence="1 15">Belongs to the helicase family. RecG subfamily.</text>
</comment>
<evidence type="ECO:0000256" key="3">
    <source>
        <dbReference type="ARBA" id="ARBA00022741"/>
    </source>
</evidence>